<accession>A0A1H9RRY1</accession>
<proteinExistence type="predicted"/>
<dbReference type="AlphaFoldDB" id="A0A1H9RRY1"/>
<dbReference type="InterPro" id="IPR057561">
    <property type="entry name" value="NADase_transloc"/>
</dbReference>
<feature type="domain" description="NAD glycohydrolase translocation F5/8 type C" evidence="1">
    <location>
        <begin position="64"/>
        <end position="199"/>
    </location>
</feature>
<dbReference type="Proteomes" id="UP000183658">
    <property type="component" value="Unassembled WGS sequence"/>
</dbReference>
<dbReference type="EMBL" id="FOFZ01000023">
    <property type="protein sequence ID" value="SER74679.1"/>
    <property type="molecule type" value="Genomic_DNA"/>
</dbReference>
<dbReference type="Pfam" id="PF25302">
    <property type="entry name" value="NADase_transloc"/>
    <property type="match status" value="1"/>
</dbReference>
<keyword evidence="3" id="KW-1185">Reference proteome</keyword>
<dbReference type="NCBIfam" id="NF047619">
    <property type="entry name" value="NADase_discoid"/>
    <property type="match status" value="1"/>
</dbReference>
<organism evidence="2 3">
    <name type="scientific">Flavobacterium frigoris</name>
    <dbReference type="NCBI Taxonomy" id="229204"/>
    <lineage>
        <taxon>Bacteria</taxon>
        <taxon>Pseudomonadati</taxon>
        <taxon>Bacteroidota</taxon>
        <taxon>Flavobacteriia</taxon>
        <taxon>Flavobacteriales</taxon>
        <taxon>Flavobacteriaceae</taxon>
        <taxon>Flavobacterium</taxon>
    </lineage>
</organism>
<evidence type="ECO:0000313" key="3">
    <source>
        <dbReference type="Proteomes" id="UP000183658"/>
    </source>
</evidence>
<gene>
    <name evidence="2" type="ORF">SAMN05444355_1238</name>
</gene>
<name>A0A1H9RRY1_FLAFI</name>
<evidence type="ECO:0000313" key="2">
    <source>
        <dbReference type="EMBL" id="SER74679.1"/>
    </source>
</evidence>
<evidence type="ECO:0000259" key="1">
    <source>
        <dbReference type="Pfam" id="PF25302"/>
    </source>
</evidence>
<sequence length="204" mass="22586">MKNVMTILGAILLTSFSYGQLPSIKAKTNGEKFVTWGVRPVESEDGPADQWTMPNQMCEGPESMKVKASKTLLSQGKTKYIASYVCDDDPRTAWVEGNVDYGVGEFLEIKDWQIMNSSTSGISILNGYQSSKTAWQDNSRVKKFKVSLNGKDICILELADVMGVQTFKIPEKWSKGNFRFTIVEVYNGAKYKDTAISGIFSCGG</sequence>
<protein>
    <recommendedName>
        <fullName evidence="1">NAD glycohydrolase translocation F5/8 type C domain-containing protein</fullName>
    </recommendedName>
</protein>
<dbReference type="RefSeq" id="WP_074724692.1">
    <property type="nucleotide sequence ID" value="NZ_CBCRVS010000026.1"/>
</dbReference>
<dbReference type="OrthoDB" id="9784548at2"/>
<reference evidence="3" key="1">
    <citation type="submission" date="2016-10" db="EMBL/GenBank/DDBJ databases">
        <authorList>
            <person name="Varghese N."/>
            <person name="Submissions S."/>
        </authorList>
    </citation>
    <scope>NUCLEOTIDE SEQUENCE [LARGE SCALE GENOMIC DNA]</scope>
    <source>
        <strain evidence="3">DSM 15719</strain>
    </source>
</reference>